<comment type="function">
    <text evidence="11">Catalyzes the activation of phenylacetic acid (PA) to phenylacetyl-CoA (PA-CoA).</text>
</comment>
<dbReference type="GO" id="GO:0010124">
    <property type="term" value="P:phenylacetate catabolic process"/>
    <property type="evidence" value="ECO:0007669"/>
    <property type="project" value="UniProtKB-UniRule"/>
</dbReference>
<feature type="domain" description="AMP-dependent synthetase/ligase" evidence="12">
    <location>
        <begin position="84"/>
        <end position="284"/>
    </location>
</feature>
<dbReference type="UniPathway" id="UPA00930"/>
<comment type="similarity">
    <text evidence="7 11">Belongs to the phenylacetyl-CoA ligase family.</text>
</comment>
<dbReference type="GO" id="GO:0047475">
    <property type="term" value="F:phenylacetate-CoA ligase activity"/>
    <property type="evidence" value="ECO:0007669"/>
    <property type="project" value="UniProtKB-EC"/>
</dbReference>
<organism evidence="14 15">
    <name type="scientific">Butyrivibrio fibrisolvens</name>
    <dbReference type="NCBI Taxonomy" id="831"/>
    <lineage>
        <taxon>Bacteria</taxon>
        <taxon>Bacillati</taxon>
        <taxon>Bacillota</taxon>
        <taxon>Clostridia</taxon>
        <taxon>Lachnospirales</taxon>
        <taxon>Lachnospiraceae</taxon>
        <taxon>Butyrivibrio</taxon>
    </lineage>
</organism>
<dbReference type="Proteomes" id="UP000182584">
    <property type="component" value="Unassembled WGS sequence"/>
</dbReference>
<evidence type="ECO:0000256" key="2">
    <source>
        <dbReference type="ARBA" id="ARBA00022450"/>
    </source>
</evidence>
<dbReference type="FunFam" id="3.40.50.12780:FF:000016">
    <property type="entry name" value="Phenylacetate-coenzyme A ligase"/>
    <property type="match status" value="1"/>
</dbReference>
<keyword evidence="5 11" id="KW-0547">Nucleotide-binding</keyword>
<dbReference type="InterPro" id="IPR051414">
    <property type="entry name" value="Adenylate-forming_Reductase"/>
</dbReference>
<accession>A0A1H9MB46</accession>
<comment type="pathway">
    <text evidence="6 11">Aromatic compound metabolism; phenylacetate degradation.</text>
</comment>
<dbReference type="Pfam" id="PF00501">
    <property type="entry name" value="AMP-binding"/>
    <property type="match status" value="1"/>
</dbReference>
<dbReference type="GO" id="GO:0000166">
    <property type="term" value="F:nucleotide binding"/>
    <property type="evidence" value="ECO:0007669"/>
    <property type="project" value="UniProtKB-KW"/>
</dbReference>
<dbReference type="Gene3D" id="3.40.50.12780">
    <property type="entry name" value="N-terminal domain of ligase-like"/>
    <property type="match status" value="1"/>
</dbReference>
<dbReference type="PIRSF" id="PIRSF006444">
    <property type="entry name" value="PaaK"/>
    <property type="match status" value="1"/>
</dbReference>
<dbReference type="InterPro" id="IPR011880">
    <property type="entry name" value="PA_CoA_ligase"/>
</dbReference>
<dbReference type="InterPro" id="IPR000873">
    <property type="entry name" value="AMP-dep_synth/lig_dom"/>
</dbReference>
<protein>
    <recommendedName>
        <fullName evidence="9 11">Phenylacetate-coenzyme A ligase</fullName>
        <ecNumber evidence="8 11">6.2.1.30</ecNumber>
    </recommendedName>
    <alternativeName>
        <fullName evidence="10 11">Phenylacetyl-CoA ligase</fullName>
    </alternativeName>
</protein>
<keyword evidence="3" id="KW-0597">Phosphoprotein</keyword>
<dbReference type="Gene3D" id="3.30.300.30">
    <property type="match status" value="1"/>
</dbReference>
<dbReference type="GeneID" id="89510253"/>
<evidence type="ECO:0000256" key="11">
    <source>
        <dbReference type="PIRNR" id="PIRNR006444"/>
    </source>
</evidence>
<keyword evidence="2" id="KW-0596">Phosphopantetheine</keyword>
<dbReference type="AlphaFoldDB" id="A0A1H9MB46"/>
<evidence type="ECO:0000256" key="3">
    <source>
        <dbReference type="ARBA" id="ARBA00022553"/>
    </source>
</evidence>
<dbReference type="PANTHER" id="PTHR43439">
    <property type="entry name" value="PHENYLACETATE-COENZYME A LIGASE"/>
    <property type="match status" value="1"/>
</dbReference>
<keyword evidence="4 11" id="KW-0436">Ligase</keyword>
<gene>
    <name evidence="14" type="ORF">SAMN04487884_10331</name>
</gene>
<evidence type="ECO:0000313" key="15">
    <source>
        <dbReference type="Proteomes" id="UP000182584"/>
    </source>
</evidence>
<dbReference type="InterPro" id="IPR042099">
    <property type="entry name" value="ANL_N_sf"/>
</dbReference>
<dbReference type="Pfam" id="PF14535">
    <property type="entry name" value="AMP-binding_C_2"/>
    <property type="match status" value="1"/>
</dbReference>
<evidence type="ECO:0000256" key="7">
    <source>
        <dbReference type="ARBA" id="ARBA00061566"/>
    </source>
</evidence>
<dbReference type="SUPFAM" id="SSF56801">
    <property type="entry name" value="Acetyl-CoA synthetase-like"/>
    <property type="match status" value="1"/>
</dbReference>
<dbReference type="InterPro" id="IPR045851">
    <property type="entry name" value="AMP-bd_C_sf"/>
</dbReference>
<evidence type="ECO:0000256" key="9">
    <source>
        <dbReference type="ARBA" id="ARBA00068695"/>
    </source>
</evidence>
<evidence type="ECO:0000259" key="12">
    <source>
        <dbReference type="Pfam" id="PF00501"/>
    </source>
</evidence>
<dbReference type="EC" id="6.2.1.30" evidence="8 11"/>
<comment type="subunit">
    <text evidence="1">Monomer.</text>
</comment>
<proteinExistence type="inferred from homology"/>
<dbReference type="EMBL" id="FOGJ01000003">
    <property type="protein sequence ID" value="SER20908.1"/>
    <property type="molecule type" value="Genomic_DNA"/>
</dbReference>
<evidence type="ECO:0000259" key="13">
    <source>
        <dbReference type="Pfam" id="PF14535"/>
    </source>
</evidence>
<comment type="catalytic activity">
    <reaction evidence="11">
        <text>2-phenylacetate + ATP + CoA = phenylacetyl-CoA + AMP + diphosphate</text>
        <dbReference type="Rhea" id="RHEA:20956"/>
        <dbReference type="ChEBI" id="CHEBI:18401"/>
        <dbReference type="ChEBI" id="CHEBI:30616"/>
        <dbReference type="ChEBI" id="CHEBI:33019"/>
        <dbReference type="ChEBI" id="CHEBI:57287"/>
        <dbReference type="ChEBI" id="CHEBI:57390"/>
        <dbReference type="ChEBI" id="CHEBI:456215"/>
        <dbReference type="EC" id="6.2.1.30"/>
    </reaction>
</comment>
<reference evidence="14 15" key="1">
    <citation type="submission" date="2016-10" db="EMBL/GenBank/DDBJ databases">
        <authorList>
            <person name="de Groot N.N."/>
        </authorList>
    </citation>
    <scope>NUCLEOTIDE SEQUENCE [LARGE SCALE GENOMIC DNA]</scope>
    <source>
        <strain evidence="14 15">AR40</strain>
    </source>
</reference>
<evidence type="ECO:0000256" key="5">
    <source>
        <dbReference type="ARBA" id="ARBA00022741"/>
    </source>
</evidence>
<evidence type="ECO:0000313" key="14">
    <source>
        <dbReference type="EMBL" id="SER20908.1"/>
    </source>
</evidence>
<evidence type="ECO:0000256" key="4">
    <source>
        <dbReference type="ARBA" id="ARBA00022598"/>
    </source>
</evidence>
<evidence type="ECO:0000256" key="10">
    <source>
        <dbReference type="ARBA" id="ARBA00075111"/>
    </source>
</evidence>
<sequence length="433" mass="48437">MIWNETKECMSRDELASLQSARLVKVVNKVYHNVEYYRKKMQELGLEPGDIKGIEDIEKLPFTTYEDLNKTYPFGLAAVPTSELVRVHASSGTTGKPKIGVYTRRDIEVWSECVARCLSMAGITRDDIIQVGYGYGLFTGGLGAHYGAEYLGALVLPMSTGNTQKLLDMMIDCKATAIACTPSYLLHVAEDIEKLGVLDKIKLKTAICGAEPWTDEMRDQMEKRLNIKAHDIYGLTEICGPGVACDCEYHKGLHIWEDHFLPEIIDPATHKDLPAGSDGELVITNLTKEGMPLIRYRTKDLTSLEIDKCECGRTMARIQRFKGRTDDMLIIRGVNVFPSQVEAALLNIDGTTPHYMLVVDRVDNTDTLEVQVEIAEKFFTDEVRGLEKLSNEIHNKLKSAIGLNAKVKLVEPNGLVHSDGKTKHVIDKRKLYS</sequence>
<evidence type="ECO:0000256" key="1">
    <source>
        <dbReference type="ARBA" id="ARBA00011245"/>
    </source>
</evidence>
<dbReference type="OrthoDB" id="580775at2"/>
<dbReference type="CDD" id="cd05913">
    <property type="entry name" value="PaaK"/>
    <property type="match status" value="1"/>
</dbReference>
<dbReference type="eggNOG" id="COG1541">
    <property type="taxonomic scope" value="Bacteria"/>
</dbReference>
<evidence type="ECO:0000256" key="8">
    <source>
        <dbReference type="ARBA" id="ARBA00066629"/>
    </source>
</evidence>
<dbReference type="RefSeq" id="WP_027218177.1">
    <property type="nucleotide sequence ID" value="NZ_CP146963.1"/>
</dbReference>
<dbReference type="InterPro" id="IPR028154">
    <property type="entry name" value="AMP-dep_Lig_C"/>
</dbReference>
<dbReference type="PANTHER" id="PTHR43439:SF2">
    <property type="entry name" value="ENZYME, PUTATIVE (JCVI)-RELATED"/>
    <property type="match status" value="1"/>
</dbReference>
<evidence type="ECO:0000256" key="6">
    <source>
        <dbReference type="ARBA" id="ARBA00060591"/>
    </source>
</evidence>
<feature type="domain" description="AMP-dependent ligase C-terminal" evidence="13">
    <location>
        <begin position="333"/>
        <end position="429"/>
    </location>
</feature>
<name>A0A1H9MB46_BUTFI</name>